<keyword evidence="14" id="KW-0325">Glycoprotein</keyword>
<dbReference type="Pfam" id="PF08403">
    <property type="entry name" value="AA_permease_N"/>
    <property type="match status" value="1"/>
</dbReference>
<evidence type="ECO:0000313" key="23">
    <source>
        <dbReference type="Proteomes" id="UP000265140"/>
    </source>
</evidence>
<dbReference type="InterPro" id="IPR013612">
    <property type="entry name" value="AA_permease_N"/>
</dbReference>
<dbReference type="InterPro" id="IPR002443">
    <property type="entry name" value="SLC12A1/SLC12A2"/>
</dbReference>
<dbReference type="Proteomes" id="UP000265140">
    <property type="component" value="Chromosome 2"/>
</dbReference>
<dbReference type="Pfam" id="PF00324">
    <property type="entry name" value="AA_permease"/>
    <property type="match status" value="1"/>
</dbReference>
<keyword evidence="10 18" id="KW-1133">Transmembrane helix</keyword>
<keyword evidence="12" id="KW-0406">Ion transport</keyword>
<keyword evidence="11" id="KW-0915">Sodium</keyword>
<dbReference type="FunFam" id="1.20.1740.10:FF:000005">
    <property type="entry name" value="Solute carrier family 12 member 1"/>
    <property type="match status" value="1"/>
</dbReference>
<organism evidence="22 23">
    <name type="scientific">Esox lucius</name>
    <name type="common">Northern pike</name>
    <dbReference type="NCBI Taxonomy" id="8010"/>
    <lineage>
        <taxon>Eukaryota</taxon>
        <taxon>Metazoa</taxon>
        <taxon>Chordata</taxon>
        <taxon>Craniata</taxon>
        <taxon>Vertebrata</taxon>
        <taxon>Euteleostomi</taxon>
        <taxon>Actinopterygii</taxon>
        <taxon>Neopterygii</taxon>
        <taxon>Teleostei</taxon>
        <taxon>Protacanthopterygii</taxon>
        <taxon>Esociformes</taxon>
        <taxon>Esocidae</taxon>
        <taxon>Esox</taxon>
    </lineage>
</organism>
<evidence type="ECO:0000256" key="12">
    <source>
        <dbReference type="ARBA" id="ARBA00023065"/>
    </source>
</evidence>
<feature type="transmembrane region" description="Helical" evidence="18">
    <location>
        <begin position="474"/>
        <end position="496"/>
    </location>
</feature>
<feature type="domain" description="SLC12A transporter C-terminal" evidence="20">
    <location>
        <begin position="756"/>
        <end position="894"/>
    </location>
</feature>
<feature type="domain" description="Amino acid permease/ SLC12A" evidence="19">
    <location>
        <begin position="243"/>
        <end position="747"/>
    </location>
</feature>
<evidence type="ECO:0000256" key="13">
    <source>
        <dbReference type="ARBA" id="ARBA00023136"/>
    </source>
</evidence>
<sequence>MLVIVLWHIIKDFNLETFSGVSLEVKTSMLSASLYLVRKPVLYPSSNFSSDSLLCISPVQRGILECFNWAGANNLHLILFAGTPAPKHINELFLGPDEKTEAPQYFYTRVIDLQVRTSEEPTFRACLMENSAYDRSCDEPPNYEETSFSDGTVAKGNGTGNGYDIGEHRAIRHSVVSAFGHDTLDRVPNIDFYRNAGSVSGNRAVRPSLHELHHVFKQVSVCDLESVLPQDNNVFVRFGWIKGVLVRCMLNIWGVMLFIRLSWVFGQAGWGLGIVVIVLSCVVTTTTGLSMSAICTNGVVRGGGAYYLISRSLGPEFGGSIGLIFAFANAVAVAMYVVGFAETVFDLLKENNAIILDQTNDIRIIGCITVVLLLGISVAGMEWEAKAQIVLLIILLVAIVNVFVGTVIPATPEKRSKGFFNYDAKVFMENFTPDFREENFFSVFAIFFPAATGILAGANISGDLKDPQAAIPKGTLLAIFITGITYLGVALSATVVRDATGNINNTIAAGMNIVCNGSYAAACENGWDFSSCAVTKCSFGSMNNFQVMTMVSGFGPLITAGTFSATLSSALASLVSAPKVFQALCQDNIYTALKFFAKGHGKNNEPIRGYVLTFIIAVAFILIANLNVIAPIISNFFLASYALINFSCFHASYAKSPGWRPAYKYYNMWLSLFGAVLCCAVMFVINWWAALITYAIEIFLYVYVTVKKPNVNWGSSTQAVTFVSAVNNALTLTGVEDHVKNFRPQCLVLTGAPKNRPALLDLAHCFTKNYGLCLTCEVFVKTRTVTDLNAGMEKNQMWLNKKKRKAFYSAVVCDNFRQGAESLLQVSGLGRLRPNILMMGFKKNWRTVDYADVQSYTGVLHDAFDFEYGTVLLRMTQGLDVAHIIKAQGKTTHKSVLRGPDGTVRRHEYTEAVTVNDRLMSINTQFQRKQGQGTIDVWWLFDDGGLTLLLPYILTTRKKFKDCKMRIFIAGHNNRITERIKATSLSDRMRRNIPDIRALTSGFNSCLCPPPSWKVFEDMIEPFRLHEGSKSTTNAEALRKENTWKISDAELDTFEEKTNLQVRLNELLQENSRAANLIVVSMPIARLGSVSDYLYMAWLDILTKNLPPTILIRGNHKSVLTFYS</sequence>
<evidence type="ECO:0000313" key="22">
    <source>
        <dbReference type="Ensembl" id="ENSELUP00000054587.2"/>
    </source>
</evidence>
<comment type="subcellular location">
    <subcellularLocation>
        <location evidence="1">Cell membrane</location>
        <topology evidence="1">Multi-pass membrane protein</topology>
    </subcellularLocation>
</comment>
<evidence type="ECO:0000256" key="4">
    <source>
        <dbReference type="ARBA" id="ARBA00022475"/>
    </source>
</evidence>
<feature type="domain" description="SLC12A transporter C-terminal" evidence="20">
    <location>
        <begin position="908"/>
        <end position="1124"/>
    </location>
</feature>
<dbReference type="InterPro" id="IPR004841">
    <property type="entry name" value="AA-permease/SLC12A_dom"/>
</dbReference>
<dbReference type="GO" id="GO:0055078">
    <property type="term" value="P:sodium ion homeostasis"/>
    <property type="evidence" value="ECO:0007669"/>
    <property type="project" value="TreeGrafter"/>
</dbReference>
<reference evidence="22" key="2">
    <citation type="submission" date="2020-02" db="EMBL/GenBank/DDBJ databases">
        <title>Esox lucius (northern pike) genome, fEsoLuc1, primary haplotype.</title>
        <authorList>
            <person name="Myers G."/>
            <person name="Karagic N."/>
            <person name="Meyer A."/>
            <person name="Pippel M."/>
            <person name="Reichard M."/>
            <person name="Winkler S."/>
            <person name="Tracey A."/>
            <person name="Sims Y."/>
            <person name="Howe K."/>
            <person name="Rhie A."/>
            <person name="Formenti G."/>
            <person name="Durbin R."/>
            <person name="Fedrigo O."/>
            <person name="Jarvis E.D."/>
        </authorList>
    </citation>
    <scope>NUCLEOTIDE SEQUENCE [LARGE SCALE GENOMIC DNA]</scope>
</reference>
<evidence type="ECO:0000256" key="14">
    <source>
        <dbReference type="ARBA" id="ARBA00023180"/>
    </source>
</evidence>
<evidence type="ECO:0000256" key="17">
    <source>
        <dbReference type="ARBA" id="ARBA00048452"/>
    </source>
</evidence>
<evidence type="ECO:0000256" key="6">
    <source>
        <dbReference type="ARBA" id="ARBA00022553"/>
    </source>
</evidence>
<dbReference type="PANTHER" id="PTHR11827">
    <property type="entry name" value="SOLUTE CARRIER FAMILY 12, CATION COTRANSPORTERS"/>
    <property type="match status" value="1"/>
</dbReference>
<feature type="transmembrane region" description="Helical" evidence="18">
    <location>
        <begin position="387"/>
        <end position="408"/>
    </location>
</feature>
<accession>A0A6Q2XN51</accession>
<dbReference type="GO" id="GO:0008511">
    <property type="term" value="F:sodium:potassium:chloride symporter activity"/>
    <property type="evidence" value="ECO:0007669"/>
    <property type="project" value="TreeGrafter"/>
</dbReference>
<dbReference type="GO" id="GO:0055064">
    <property type="term" value="P:chloride ion homeostasis"/>
    <property type="evidence" value="ECO:0007669"/>
    <property type="project" value="TreeGrafter"/>
</dbReference>
<dbReference type="GO" id="GO:0006884">
    <property type="term" value="P:cell volume homeostasis"/>
    <property type="evidence" value="ECO:0007669"/>
    <property type="project" value="TreeGrafter"/>
</dbReference>
<dbReference type="PANTHER" id="PTHR11827:SF93">
    <property type="entry name" value="SOLUTE CARRIER FAMILY 12 MEMBER 1"/>
    <property type="match status" value="1"/>
</dbReference>
<dbReference type="AlphaFoldDB" id="A0A6Q2XN51"/>
<feature type="transmembrane region" description="Helical" evidence="18">
    <location>
        <begin position="238"/>
        <end position="259"/>
    </location>
</feature>
<feature type="transmembrane region" description="Helical" evidence="18">
    <location>
        <begin position="666"/>
        <end position="689"/>
    </location>
</feature>
<keyword evidence="7 18" id="KW-0812">Transmembrane</keyword>
<evidence type="ECO:0000256" key="2">
    <source>
        <dbReference type="ARBA" id="ARBA00010593"/>
    </source>
</evidence>
<dbReference type="Pfam" id="PF03522">
    <property type="entry name" value="SLC12"/>
    <property type="match status" value="2"/>
</dbReference>
<keyword evidence="15" id="KW-0739">Sodium transport</keyword>
<feature type="transmembrane region" description="Helical" evidence="18">
    <location>
        <begin position="320"/>
        <end position="341"/>
    </location>
</feature>
<keyword evidence="6" id="KW-0597">Phosphoprotein</keyword>
<reference evidence="23" key="1">
    <citation type="journal article" date="2014" name="PLoS ONE">
        <title>The genome and linkage map of the northern pike (Esox lucius): conserved synteny revealed between the salmonid sister group and the Neoteleostei.</title>
        <authorList>
            <person name="Rondeau E.B."/>
            <person name="Minkley D.R."/>
            <person name="Leong J.S."/>
            <person name="Messmer A.M."/>
            <person name="Jantzen J.R."/>
            <person name="von Schalburg K.R."/>
            <person name="Lemon C."/>
            <person name="Bird N.H."/>
            <person name="Koop B.F."/>
        </authorList>
    </citation>
    <scope>NUCLEOTIDE SEQUENCE</scope>
</reference>
<evidence type="ECO:0000256" key="7">
    <source>
        <dbReference type="ARBA" id="ARBA00022692"/>
    </source>
</evidence>
<dbReference type="GeneTree" id="ENSGT00940000158030"/>
<dbReference type="PRINTS" id="PR01207">
    <property type="entry name" value="NAKCLTRNSPRT"/>
</dbReference>
<keyword evidence="16" id="KW-0868">Chloride</keyword>
<evidence type="ECO:0000256" key="5">
    <source>
        <dbReference type="ARBA" id="ARBA00022538"/>
    </source>
</evidence>
<keyword evidence="5" id="KW-0633">Potassium transport</keyword>
<evidence type="ECO:0008006" key="24">
    <source>
        <dbReference type="Google" id="ProtNLM"/>
    </source>
</evidence>
<gene>
    <name evidence="22" type="primary">SLC12A1</name>
</gene>
<feature type="transmembrane region" description="Helical" evidence="18">
    <location>
        <begin position="440"/>
        <end position="462"/>
    </location>
</feature>
<evidence type="ECO:0000259" key="19">
    <source>
        <dbReference type="Pfam" id="PF00324"/>
    </source>
</evidence>
<reference evidence="22" key="4">
    <citation type="submission" date="2025-09" db="UniProtKB">
        <authorList>
            <consortium name="Ensembl"/>
        </authorList>
    </citation>
    <scope>IDENTIFICATION</scope>
</reference>
<dbReference type="GO" id="GO:0016324">
    <property type="term" value="C:apical plasma membrane"/>
    <property type="evidence" value="ECO:0007669"/>
    <property type="project" value="TreeGrafter"/>
</dbReference>
<feature type="transmembrane region" description="Helical" evidence="18">
    <location>
        <begin position="362"/>
        <end position="381"/>
    </location>
</feature>
<dbReference type="Ensembl" id="ENSELUT00000060315.2">
    <property type="protein sequence ID" value="ENSELUP00000054587.2"/>
    <property type="gene ID" value="ENSELUG00000003881.3"/>
</dbReference>
<keyword evidence="23" id="KW-1185">Reference proteome</keyword>
<dbReference type="InterPro" id="IPR004842">
    <property type="entry name" value="SLC12A_fam"/>
</dbReference>
<dbReference type="GO" id="GO:0055075">
    <property type="term" value="P:potassium ion homeostasis"/>
    <property type="evidence" value="ECO:0007669"/>
    <property type="project" value="TreeGrafter"/>
</dbReference>
<evidence type="ECO:0000256" key="15">
    <source>
        <dbReference type="ARBA" id="ARBA00023201"/>
    </source>
</evidence>
<keyword evidence="13 18" id="KW-0472">Membrane</keyword>
<feature type="transmembrane region" description="Helical" evidence="18">
    <location>
        <begin position="271"/>
        <end position="300"/>
    </location>
</feature>
<evidence type="ECO:0000259" key="20">
    <source>
        <dbReference type="Pfam" id="PF03522"/>
    </source>
</evidence>
<proteinExistence type="inferred from homology"/>
<keyword evidence="8" id="KW-0769">Symport</keyword>
<dbReference type="Gene3D" id="1.20.1740.10">
    <property type="entry name" value="Amino acid/polyamine transporter I"/>
    <property type="match status" value="1"/>
</dbReference>
<keyword evidence="3" id="KW-0813">Transport</keyword>
<feature type="transmembrane region" description="Helical" evidence="18">
    <location>
        <begin position="610"/>
        <end position="630"/>
    </location>
</feature>
<protein>
    <recommendedName>
        <fullName evidence="24">Solute carrier family 12 member 1</fullName>
    </recommendedName>
</protein>
<comment type="catalytic activity">
    <reaction evidence="17">
        <text>K(+)(out) + 2 chloride(out) + Na(+)(out) = K(+)(in) + 2 chloride(in) + Na(+)(in)</text>
        <dbReference type="Rhea" id="RHEA:72395"/>
        <dbReference type="ChEBI" id="CHEBI:17996"/>
        <dbReference type="ChEBI" id="CHEBI:29101"/>
        <dbReference type="ChEBI" id="CHEBI:29103"/>
    </reaction>
    <physiologicalReaction direction="left-to-right" evidence="17">
        <dbReference type="Rhea" id="RHEA:72396"/>
    </physiologicalReaction>
</comment>
<evidence type="ECO:0000256" key="9">
    <source>
        <dbReference type="ARBA" id="ARBA00022958"/>
    </source>
</evidence>
<evidence type="ECO:0000256" key="1">
    <source>
        <dbReference type="ARBA" id="ARBA00004651"/>
    </source>
</evidence>
<evidence type="ECO:0000259" key="21">
    <source>
        <dbReference type="Pfam" id="PF08403"/>
    </source>
</evidence>
<name>A0A6Q2XN51_ESOLU</name>
<dbReference type="InterPro" id="IPR018491">
    <property type="entry name" value="SLC12_C"/>
</dbReference>
<keyword evidence="9" id="KW-0630">Potassium</keyword>
<evidence type="ECO:0000256" key="18">
    <source>
        <dbReference type="SAM" id="Phobius"/>
    </source>
</evidence>
<keyword evidence="4" id="KW-1003">Cell membrane</keyword>
<dbReference type="Bgee" id="ENSELUG00000003881">
    <property type="expression patterns" value="Expressed in mesonephros and 6 other cell types or tissues"/>
</dbReference>
<comment type="similarity">
    <text evidence="2">Belongs to the SLC12A transporter family.</text>
</comment>
<dbReference type="GO" id="GO:1990573">
    <property type="term" value="P:potassium ion import across plasma membrane"/>
    <property type="evidence" value="ECO:0007669"/>
    <property type="project" value="TreeGrafter"/>
</dbReference>
<feature type="domain" description="Amino acid permease N-terminal" evidence="21">
    <location>
        <begin position="172"/>
        <end position="221"/>
    </location>
</feature>
<evidence type="ECO:0000256" key="3">
    <source>
        <dbReference type="ARBA" id="ARBA00022448"/>
    </source>
</evidence>
<evidence type="ECO:0000256" key="16">
    <source>
        <dbReference type="ARBA" id="ARBA00023214"/>
    </source>
</evidence>
<reference evidence="22" key="3">
    <citation type="submission" date="2025-08" db="UniProtKB">
        <authorList>
            <consortium name="Ensembl"/>
        </authorList>
    </citation>
    <scope>IDENTIFICATION</scope>
</reference>
<dbReference type="NCBIfam" id="TIGR00930">
    <property type="entry name" value="2a30"/>
    <property type="match status" value="1"/>
</dbReference>
<evidence type="ECO:0000256" key="10">
    <source>
        <dbReference type="ARBA" id="ARBA00022989"/>
    </source>
</evidence>
<evidence type="ECO:0000256" key="8">
    <source>
        <dbReference type="ARBA" id="ARBA00022847"/>
    </source>
</evidence>
<evidence type="ECO:0000256" key="11">
    <source>
        <dbReference type="ARBA" id="ARBA00023053"/>
    </source>
</evidence>